<organism evidence="1 2">
    <name type="scientific">Streptomyces chilikensis</name>
    <dbReference type="NCBI Taxonomy" id="1194079"/>
    <lineage>
        <taxon>Bacteria</taxon>
        <taxon>Bacillati</taxon>
        <taxon>Actinomycetota</taxon>
        <taxon>Actinomycetes</taxon>
        <taxon>Kitasatosporales</taxon>
        <taxon>Streptomycetaceae</taxon>
        <taxon>Streptomyces</taxon>
    </lineage>
</organism>
<evidence type="ECO:0000313" key="1">
    <source>
        <dbReference type="EMBL" id="MEU9579985.1"/>
    </source>
</evidence>
<evidence type="ECO:0000313" key="2">
    <source>
        <dbReference type="Proteomes" id="UP001551584"/>
    </source>
</evidence>
<name>A0ABV3EUV5_9ACTN</name>
<comment type="caution">
    <text evidence="1">The sequence shown here is derived from an EMBL/GenBank/DDBJ whole genome shotgun (WGS) entry which is preliminary data.</text>
</comment>
<sequence length="690" mass="74227">MPTYHEIMTAELSCLVAAADRWEDMAREFAVQEGDYLTQVHRLAAAGGRPGAWTGVAAETAGSAFDVTLAEYRAAQKEAMALAALLRDAYAQFADLRSRLAAVREEAEAAGLRVSGRGVVAADASERPPRPGETCGSAEGWQQRIDAVVRAVDDADRGVVIALRAVTRDERNGDGTAGGFNAAALNDVEAYEARAGSALAARMAGGETLGAAEVDELRRLFRDNQHDENFSRMFLSGLGADGLLAVGSRANDLSHTAGGDAPARGMADIASGLSRTLATATRETDSPWYERWRSDMREAGLETHASRFAADRMTNERGYQSLVSLMGQGGQFGSQYLSDLGDDLIAAERKDPEVWDMVGPVAGADGWFANDPLDGVLGMMSRDPEGAAAFLRDEERMRYLAAERDWFTVVPVSPDGPRPDYDQQRADADICAGFGAALEAAATGVGSHATGGAGYVEHTEANKEVFRHAVQHLATWEDRFPPPLREGMGRILANHGDTVHQVASAFDDEAAPVAQSHLFEVAKQVSRDPQGYAALNMGLNTPMVDAMHRPDQQYPKDSLIQAARTVGFMEEVRAQSVQMDAKPPEPPKWASIASDVAAHVPVVGTEVQMGVTAVTESWLAGEQARYEQGLREGREFDYRARGAQLRALTEAWWRVHGVDGGRLPDELQNQVHMAAVGGMDHSRGITGVPR</sequence>
<dbReference type="Proteomes" id="UP001551584">
    <property type="component" value="Unassembled WGS sequence"/>
</dbReference>
<proteinExistence type="predicted"/>
<evidence type="ECO:0008006" key="3">
    <source>
        <dbReference type="Google" id="ProtNLM"/>
    </source>
</evidence>
<gene>
    <name evidence="1" type="ORF">AB0D95_22385</name>
</gene>
<reference evidence="1 2" key="1">
    <citation type="submission" date="2024-06" db="EMBL/GenBank/DDBJ databases">
        <title>The Natural Products Discovery Center: Release of the First 8490 Sequenced Strains for Exploring Actinobacteria Biosynthetic Diversity.</title>
        <authorList>
            <person name="Kalkreuter E."/>
            <person name="Kautsar S.A."/>
            <person name="Yang D."/>
            <person name="Bader C.D."/>
            <person name="Teijaro C.N."/>
            <person name="Fluegel L."/>
            <person name="Davis C.M."/>
            <person name="Simpson J.R."/>
            <person name="Lauterbach L."/>
            <person name="Steele A.D."/>
            <person name="Gui C."/>
            <person name="Meng S."/>
            <person name="Li G."/>
            <person name="Viehrig K."/>
            <person name="Ye F."/>
            <person name="Su P."/>
            <person name="Kiefer A.F."/>
            <person name="Nichols A."/>
            <person name="Cepeda A.J."/>
            <person name="Yan W."/>
            <person name="Fan B."/>
            <person name="Jiang Y."/>
            <person name="Adhikari A."/>
            <person name="Zheng C.-J."/>
            <person name="Schuster L."/>
            <person name="Cowan T.M."/>
            <person name="Smanski M.J."/>
            <person name="Chevrette M.G."/>
            <person name="De Carvalho L.P.S."/>
            <person name="Shen B."/>
        </authorList>
    </citation>
    <scope>NUCLEOTIDE SEQUENCE [LARGE SCALE GENOMIC DNA]</scope>
    <source>
        <strain evidence="1 2">NPDC048117</strain>
    </source>
</reference>
<accession>A0ABV3EUV5</accession>
<dbReference type="EMBL" id="JBEZNA010000061">
    <property type="protein sequence ID" value="MEU9579985.1"/>
    <property type="molecule type" value="Genomic_DNA"/>
</dbReference>
<protein>
    <recommendedName>
        <fullName evidence="3">WXG100 family type VII secretion target</fullName>
    </recommendedName>
</protein>
<dbReference type="RefSeq" id="WP_359275350.1">
    <property type="nucleotide sequence ID" value="NZ_JBEZNA010000061.1"/>
</dbReference>
<keyword evidence="2" id="KW-1185">Reference proteome</keyword>